<feature type="domain" description="CBS" evidence="3">
    <location>
        <begin position="79"/>
        <end position="134"/>
    </location>
</feature>
<evidence type="ECO:0000256" key="2">
    <source>
        <dbReference type="PROSITE-ProRule" id="PRU00703"/>
    </source>
</evidence>
<proteinExistence type="predicted"/>
<dbReference type="KEGG" id="tbi:Tbis_0393"/>
<dbReference type="RefSeq" id="WP_013130654.1">
    <property type="nucleotide sequence ID" value="NC_014165.1"/>
</dbReference>
<dbReference type="AlphaFoldDB" id="D6Y467"/>
<evidence type="ECO:0000259" key="3">
    <source>
        <dbReference type="PROSITE" id="PS51371"/>
    </source>
</evidence>
<dbReference type="InterPro" id="IPR051257">
    <property type="entry name" value="Diverse_CBS-Domain"/>
</dbReference>
<dbReference type="PANTHER" id="PTHR43080:SF2">
    <property type="entry name" value="CBS DOMAIN-CONTAINING PROTEIN"/>
    <property type="match status" value="1"/>
</dbReference>
<dbReference type="SMART" id="SM00116">
    <property type="entry name" value="CBS"/>
    <property type="match status" value="2"/>
</dbReference>
<dbReference type="EMBL" id="CP001874">
    <property type="protein sequence ID" value="ADG87121.1"/>
    <property type="molecule type" value="Genomic_DNA"/>
</dbReference>
<dbReference type="STRING" id="469371.Tbis_0393"/>
<evidence type="ECO:0000256" key="1">
    <source>
        <dbReference type="ARBA" id="ARBA00023122"/>
    </source>
</evidence>
<dbReference type="InterPro" id="IPR000644">
    <property type="entry name" value="CBS_dom"/>
</dbReference>
<dbReference type="HOGENOM" id="CLU_040681_1_0_11"/>
<dbReference type="Proteomes" id="UP000006640">
    <property type="component" value="Chromosome"/>
</dbReference>
<gene>
    <name evidence="4" type="ordered locus">Tbis_0393</name>
</gene>
<protein>
    <submittedName>
        <fullName evidence="4">CBS domain containing membrane protein</fullName>
    </submittedName>
</protein>
<accession>D6Y467</accession>
<keyword evidence="5" id="KW-1185">Reference proteome</keyword>
<dbReference type="InterPro" id="IPR046342">
    <property type="entry name" value="CBS_dom_sf"/>
</dbReference>
<dbReference type="eggNOG" id="COG0517">
    <property type="taxonomic scope" value="Bacteria"/>
</dbReference>
<dbReference type="PROSITE" id="PS51371">
    <property type="entry name" value="CBS"/>
    <property type="match status" value="2"/>
</dbReference>
<keyword evidence="1 2" id="KW-0129">CBS domain</keyword>
<reference evidence="4 5" key="1">
    <citation type="submission" date="2010-01" db="EMBL/GenBank/DDBJ databases">
        <title>The complete genome of Thermobispora bispora DSM 43833.</title>
        <authorList>
            <consortium name="US DOE Joint Genome Institute (JGI-PGF)"/>
            <person name="Lucas S."/>
            <person name="Copeland A."/>
            <person name="Lapidus A."/>
            <person name="Glavina del Rio T."/>
            <person name="Dalin E."/>
            <person name="Tice H."/>
            <person name="Bruce D."/>
            <person name="Goodwin L."/>
            <person name="Pitluck S."/>
            <person name="Kyrpides N."/>
            <person name="Mavromatis K."/>
            <person name="Ivanova N."/>
            <person name="Mikhailova N."/>
            <person name="Chertkov O."/>
            <person name="Brettin T."/>
            <person name="Detter J.C."/>
            <person name="Han C."/>
            <person name="Larimer F."/>
            <person name="Land M."/>
            <person name="Hauser L."/>
            <person name="Markowitz V."/>
            <person name="Cheng J.-F."/>
            <person name="Hugenholtz P."/>
            <person name="Woyke T."/>
            <person name="Wu D."/>
            <person name="Jando M."/>
            <person name="Schneider S."/>
            <person name="Klenk H.-P."/>
            <person name="Eisen J.A."/>
        </authorList>
    </citation>
    <scope>NUCLEOTIDE SEQUENCE [LARGE SCALE GENOMIC DNA]</scope>
    <source>
        <strain evidence="5">ATCC 19993 / DSM 43833 / CBS 139.67 / JCM 10125 / KCTC 9307 / NBRC 14880 / R51</strain>
    </source>
</reference>
<name>D6Y467_THEBD</name>
<sequence length="193" mass="21330">MFVYEVMRTPVITLRPDDTVRQAIRVLYGNHITAAPVVGERGELAGMVSEIDLLTAELRAANTLDRNFPETSLRVANVMSRTVVTVTEDTEVSALLDLMINMRVKTVPVIRGFELVGIVTRRDLMAMLATPDETLRDVIVELLRRECPAAASCDVVVRDGEVELRGGLGEWDSREAEELIRTVPGVVRVTRAG</sequence>
<dbReference type="SUPFAM" id="SSF54631">
    <property type="entry name" value="CBS-domain pair"/>
    <property type="match status" value="1"/>
</dbReference>
<organism evidence="4 5">
    <name type="scientific">Thermobispora bispora (strain ATCC 19993 / DSM 43833 / CBS 139.67 / JCM 10125 / KCTC 9307 / NBRC 14880 / R51)</name>
    <dbReference type="NCBI Taxonomy" id="469371"/>
    <lineage>
        <taxon>Bacteria</taxon>
        <taxon>Bacillati</taxon>
        <taxon>Actinomycetota</taxon>
        <taxon>Actinomycetes</taxon>
        <taxon>Streptosporangiales</taxon>
        <taxon>Streptosporangiaceae</taxon>
        <taxon>Thermobispora</taxon>
    </lineage>
</organism>
<evidence type="ECO:0000313" key="5">
    <source>
        <dbReference type="Proteomes" id="UP000006640"/>
    </source>
</evidence>
<dbReference type="Gene3D" id="3.10.580.10">
    <property type="entry name" value="CBS-domain"/>
    <property type="match status" value="1"/>
</dbReference>
<feature type="domain" description="CBS" evidence="3">
    <location>
        <begin position="7"/>
        <end position="64"/>
    </location>
</feature>
<evidence type="ECO:0000313" key="4">
    <source>
        <dbReference type="EMBL" id="ADG87121.1"/>
    </source>
</evidence>
<dbReference type="PANTHER" id="PTHR43080">
    <property type="entry name" value="CBS DOMAIN-CONTAINING PROTEIN CBSX3, MITOCHONDRIAL"/>
    <property type="match status" value="1"/>
</dbReference>
<dbReference type="OrthoDB" id="9799454at2"/>
<dbReference type="Pfam" id="PF00571">
    <property type="entry name" value="CBS"/>
    <property type="match status" value="2"/>
</dbReference>